<sequence length="126" mass="13868">MTSINRFDRALETLRQALAERPGKNAAAGKSSQGREVGRAAASNRTQQLRRRIKDRLASLDLSQRAGQEKGATIFLETVLGNEFGAELLEDPAFYNLLADVRNTMFADQGTQKDLVSLLMELKGSN</sequence>
<organism evidence="2 3">
    <name type="scientific">Paucimonas lemoignei</name>
    <name type="common">Pseudomonas lemoignei</name>
    <dbReference type="NCBI Taxonomy" id="29443"/>
    <lineage>
        <taxon>Bacteria</taxon>
        <taxon>Pseudomonadati</taxon>
        <taxon>Pseudomonadota</taxon>
        <taxon>Betaproteobacteria</taxon>
        <taxon>Burkholderiales</taxon>
        <taxon>Burkholderiaceae</taxon>
        <taxon>Paucimonas</taxon>
    </lineage>
</organism>
<proteinExistence type="predicted"/>
<reference evidence="2 3" key="1">
    <citation type="submission" date="2019-03" db="EMBL/GenBank/DDBJ databases">
        <title>Genomic Encyclopedia of Type Strains, Phase IV (KMG-IV): sequencing the most valuable type-strain genomes for metagenomic binning, comparative biology and taxonomic classification.</title>
        <authorList>
            <person name="Goeker M."/>
        </authorList>
    </citation>
    <scope>NUCLEOTIDE SEQUENCE [LARGE SCALE GENOMIC DNA]</scope>
    <source>
        <strain evidence="2 3">DSM 7445</strain>
    </source>
</reference>
<dbReference type="EMBL" id="SLZQ01000003">
    <property type="protein sequence ID" value="TCS37734.1"/>
    <property type="molecule type" value="Genomic_DNA"/>
</dbReference>
<gene>
    <name evidence="2" type="ORF">EDC30_10326</name>
</gene>
<protein>
    <submittedName>
        <fullName evidence="2">Uncharacterized protein</fullName>
    </submittedName>
</protein>
<evidence type="ECO:0000256" key="1">
    <source>
        <dbReference type="SAM" id="MobiDB-lite"/>
    </source>
</evidence>
<evidence type="ECO:0000313" key="3">
    <source>
        <dbReference type="Proteomes" id="UP000295382"/>
    </source>
</evidence>
<accession>A0A4R3HY01</accession>
<comment type="caution">
    <text evidence="2">The sequence shown here is derived from an EMBL/GenBank/DDBJ whole genome shotgun (WGS) entry which is preliminary data.</text>
</comment>
<name>A0A4R3HY01_PAULE</name>
<dbReference type="RefSeq" id="WP_132257818.1">
    <property type="nucleotide sequence ID" value="NZ_SLZQ01000003.1"/>
</dbReference>
<keyword evidence="3" id="KW-1185">Reference proteome</keyword>
<dbReference type="OrthoDB" id="8596328at2"/>
<dbReference type="AlphaFoldDB" id="A0A4R3HY01"/>
<dbReference type="Proteomes" id="UP000295382">
    <property type="component" value="Unassembled WGS sequence"/>
</dbReference>
<feature type="region of interest" description="Disordered" evidence="1">
    <location>
        <begin position="21"/>
        <end position="48"/>
    </location>
</feature>
<evidence type="ECO:0000313" key="2">
    <source>
        <dbReference type="EMBL" id="TCS37734.1"/>
    </source>
</evidence>